<accession>A0A2T3QGI0</accession>
<evidence type="ECO:0000313" key="1">
    <source>
        <dbReference type="EMBL" id="SPY44714.1"/>
    </source>
</evidence>
<dbReference type="RefSeq" id="WP_005304780.1">
    <property type="nucleotide sequence ID" value="NZ_PYOG01000023.1"/>
</dbReference>
<dbReference type="Proteomes" id="UP000251647">
    <property type="component" value="Unassembled WGS sequence"/>
</dbReference>
<reference evidence="1 2" key="1">
    <citation type="submission" date="2018-06" db="EMBL/GenBank/DDBJ databases">
        <authorList>
            <consortium name="Pathogen Informatics"/>
            <person name="Doyle S."/>
        </authorList>
    </citation>
    <scope>NUCLEOTIDE SEQUENCE [LARGE SCALE GENOMIC DNA]</scope>
    <source>
        <strain evidence="1 2">NCTC11647</strain>
    </source>
</reference>
<protein>
    <submittedName>
        <fullName evidence="1">Uncharacterized protein</fullName>
    </submittedName>
</protein>
<evidence type="ECO:0000313" key="2">
    <source>
        <dbReference type="Proteomes" id="UP000251647"/>
    </source>
</evidence>
<dbReference type="AlphaFoldDB" id="A0A2T3QGI0"/>
<sequence length="190" mass="22347">MTKLSHYIFLLSTSTFTYSASLDVIKESGDDLIINNHIFEGIIRDYQNDYVYLDYWDNKYAIIRETDSSNKERAIMTINAKNNTIDCIYQSFYTTYTHIRLGRAVCNLDLNINDFEQYQNIMGKYNIDTLSYDNPLIIDGLKLSRIELDNFIFLKNKKIKYDDIFLMYDNDKKISSIVIEENNKVSILSL</sequence>
<organism evidence="1 2">
    <name type="scientific">Photobacterium damselae</name>
    <dbReference type="NCBI Taxonomy" id="38293"/>
    <lineage>
        <taxon>Bacteria</taxon>
        <taxon>Pseudomonadati</taxon>
        <taxon>Pseudomonadota</taxon>
        <taxon>Gammaproteobacteria</taxon>
        <taxon>Vibrionales</taxon>
        <taxon>Vibrionaceae</taxon>
        <taxon>Photobacterium</taxon>
    </lineage>
</organism>
<gene>
    <name evidence="1" type="ORF">NCTC11647_03664</name>
</gene>
<proteinExistence type="predicted"/>
<name>A0A2T3QGI0_PHODM</name>
<dbReference type="EMBL" id="UATL01000005">
    <property type="protein sequence ID" value="SPY44714.1"/>
    <property type="molecule type" value="Genomic_DNA"/>
</dbReference>